<evidence type="ECO:0000313" key="4">
    <source>
        <dbReference type="Proteomes" id="UP000475765"/>
    </source>
</evidence>
<dbReference type="GO" id="GO:0015074">
    <property type="term" value="P:DNA integration"/>
    <property type="evidence" value="ECO:0007669"/>
    <property type="project" value="InterPro"/>
</dbReference>
<dbReference type="PANTHER" id="PTHR46889">
    <property type="entry name" value="TRANSPOSASE INSF FOR INSERTION SEQUENCE IS3B-RELATED"/>
    <property type="match status" value="1"/>
</dbReference>
<reference evidence="3 4" key="1">
    <citation type="submission" date="2019-10" db="EMBL/GenBank/DDBJ databases">
        <title>Bacillus from the desert of Cuatro Cinegas, Coahuila.</title>
        <authorList>
            <person name="Olmedo-Alvarez G."/>
            <person name="Saldana S."/>
            <person name="Barcelo D."/>
        </authorList>
    </citation>
    <scope>NUCLEOTIDE SEQUENCE [LARGE SCALE GENOMIC DNA]</scope>
    <source>
        <strain evidence="3 4">CH417_13T</strain>
    </source>
</reference>
<sequence length="77" mass="8882">MTDITYLNFNNTRMYLSVIMDFYNNEVVAYQVSENDNLKLVTDTVNKALGKRKSHGTVLHSNRGRLSIHVQKIQPII</sequence>
<gene>
    <name evidence="3" type="ORF">F8172_17120</name>
</gene>
<evidence type="ECO:0000313" key="3">
    <source>
        <dbReference type="EMBL" id="KAB2393507.1"/>
    </source>
</evidence>
<dbReference type="InterPro" id="IPR001584">
    <property type="entry name" value="Integrase_cat-core"/>
</dbReference>
<dbReference type="InterPro" id="IPR012337">
    <property type="entry name" value="RNaseH-like_sf"/>
</dbReference>
<protein>
    <submittedName>
        <fullName evidence="3">Transposase family protein</fullName>
    </submittedName>
</protein>
<dbReference type="Proteomes" id="UP000475765">
    <property type="component" value="Unassembled WGS sequence"/>
</dbReference>
<accession>A0A9W7UWK2</accession>
<proteinExistence type="predicted"/>
<dbReference type="PANTHER" id="PTHR46889:SF4">
    <property type="entry name" value="TRANSPOSASE INSO FOR INSERTION SEQUENCE ELEMENT IS911B-RELATED"/>
    <property type="match status" value="1"/>
</dbReference>
<comment type="caution">
    <text evidence="3">The sequence shown here is derived from an EMBL/GenBank/DDBJ whole genome shotgun (WGS) entry which is preliminary data.</text>
</comment>
<evidence type="ECO:0000256" key="1">
    <source>
        <dbReference type="ARBA" id="ARBA00002286"/>
    </source>
</evidence>
<dbReference type="SUPFAM" id="SSF53098">
    <property type="entry name" value="Ribonuclease H-like"/>
    <property type="match status" value="1"/>
</dbReference>
<feature type="domain" description="Integrase catalytic" evidence="2">
    <location>
        <begin position="2"/>
        <end position="65"/>
    </location>
</feature>
<dbReference type="InterPro" id="IPR050900">
    <property type="entry name" value="Transposase_IS3/IS150/IS904"/>
</dbReference>
<comment type="function">
    <text evidence="1">Involved in the transposition of the insertion sequence.</text>
</comment>
<dbReference type="EMBL" id="WBPP01000022">
    <property type="protein sequence ID" value="KAB2393507.1"/>
    <property type="molecule type" value="Genomic_DNA"/>
</dbReference>
<evidence type="ECO:0000259" key="2">
    <source>
        <dbReference type="Pfam" id="PF00665"/>
    </source>
</evidence>
<name>A0A9W7UWK2_BACCE</name>
<dbReference type="Pfam" id="PF00665">
    <property type="entry name" value="rve"/>
    <property type="match status" value="1"/>
</dbReference>
<dbReference type="AlphaFoldDB" id="A0A9W7UWK2"/>
<organism evidence="3 4">
    <name type="scientific">Bacillus cereus</name>
    <dbReference type="NCBI Taxonomy" id="1396"/>
    <lineage>
        <taxon>Bacteria</taxon>
        <taxon>Bacillati</taxon>
        <taxon>Bacillota</taxon>
        <taxon>Bacilli</taxon>
        <taxon>Bacillales</taxon>
        <taxon>Bacillaceae</taxon>
        <taxon>Bacillus</taxon>
        <taxon>Bacillus cereus group</taxon>
    </lineage>
</organism>